<evidence type="ECO:0000313" key="1">
    <source>
        <dbReference type="EMBL" id="ALL67687.1"/>
    </source>
</evidence>
<reference evidence="1 2" key="1">
    <citation type="journal article" date="2014" name="Genome Announc.">
        <title>Draft Genome Sequence of the Haloacid-Degrading Burkholderia caribensis Strain MBA4.</title>
        <authorList>
            <person name="Pan Y."/>
            <person name="Kong K.F."/>
            <person name="Tsang J.S."/>
        </authorList>
    </citation>
    <scope>NUCLEOTIDE SEQUENCE [LARGE SCALE GENOMIC DNA]</scope>
    <source>
        <strain evidence="1 2">MBA4</strain>
    </source>
</reference>
<name>A0A0P0RGM0_9BURK</name>
<dbReference type="EMBL" id="CP012747">
    <property type="protein sequence ID" value="ALL67687.1"/>
    <property type="molecule type" value="Genomic_DNA"/>
</dbReference>
<protein>
    <submittedName>
        <fullName evidence="1">Uncharacterized protein</fullName>
    </submittedName>
</protein>
<evidence type="ECO:0000313" key="2">
    <source>
        <dbReference type="Proteomes" id="UP000019146"/>
    </source>
</evidence>
<dbReference type="Proteomes" id="UP000019146">
    <property type="component" value="Chromosome 2"/>
</dbReference>
<sequence length="107" mass="11547">MCTLSDGASECDFISPGCVVHLEQLRSGRKTTIVNLVRCNADVDLRSMTTAAADPRIAAFRRGRAHSCDLASAVRFRSVPWSTFFNTGSHRLSRALTSNSSVCSPGL</sequence>
<proteinExistence type="predicted"/>
<dbReference type="KEGG" id="bcai:K788_00032085"/>
<organism evidence="1 2">
    <name type="scientific">Paraburkholderia caribensis MBA4</name>
    <dbReference type="NCBI Taxonomy" id="1323664"/>
    <lineage>
        <taxon>Bacteria</taxon>
        <taxon>Pseudomonadati</taxon>
        <taxon>Pseudomonadota</taxon>
        <taxon>Betaproteobacteria</taxon>
        <taxon>Burkholderiales</taxon>
        <taxon>Burkholderiaceae</taxon>
        <taxon>Paraburkholderia</taxon>
    </lineage>
</organism>
<gene>
    <name evidence="1" type="ORF">K788_00032085</name>
</gene>
<accession>A0A0P0RGM0</accession>
<dbReference type="AlphaFoldDB" id="A0A0P0RGM0"/>